<accession>A0ABX8RG25</accession>
<reference evidence="1 2" key="1">
    <citation type="submission" date="2021-07" db="EMBL/GenBank/DDBJ databases">
        <title>Whole Genome Sequence of Nocardia Iowensis.</title>
        <authorList>
            <person name="Lamm A."/>
            <person name="Collins-Fairclough A.M."/>
            <person name="Bunk B."/>
            <person name="Sproer C."/>
        </authorList>
    </citation>
    <scope>NUCLEOTIDE SEQUENCE [LARGE SCALE GENOMIC DNA]</scope>
    <source>
        <strain evidence="1 2">NRRL 5646</strain>
    </source>
</reference>
<evidence type="ECO:0000313" key="1">
    <source>
        <dbReference type="EMBL" id="QXN88543.1"/>
    </source>
</evidence>
<gene>
    <name evidence="1" type="ORF">KV110_23405</name>
</gene>
<dbReference type="PANTHER" id="PTHR30344">
    <property type="entry name" value="6-PHOSPHOGLUCONOLACTONASE-RELATED"/>
    <property type="match status" value="1"/>
</dbReference>
<keyword evidence="2" id="KW-1185">Reference proteome</keyword>
<dbReference type="InterPro" id="IPR050282">
    <property type="entry name" value="Cycloisomerase_2"/>
</dbReference>
<dbReference type="RefSeq" id="WP_218469426.1">
    <property type="nucleotide sequence ID" value="NZ_BAABJN010000008.1"/>
</dbReference>
<dbReference type="EMBL" id="CP078145">
    <property type="protein sequence ID" value="QXN88543.1"/>
    <property type="molecule type" value="Genomic_DNA"/>
</dbReference>
<dbReference type="Pfam" id="PF10282">
    <property type="entry name" value="Lactonase"/>
    <property type="match status" value="1"/>
</dbReference>
<name>A0ABX8RG25_NOCIO</name>
<organism evidence="1 2">
    <name type="scientific">Nocardia iowensis</name>
    <dbReference type="NCBI Taxonomy" id="204891"/>
    <lineage>
        <taxon>Bacteria</taxon>
        <taxon>Bacillati</taxon>
        <taxon>Actinomycetota</taxon>
        <taxon>Actinomycetes</taxon>
        <taxon>Mycobacteriales</taxon>
        <taxon>Nocardiaceae</taxon>
        <taxon>Nocardia</taxon>
    </lineage>
</organism>
<dbReference type="Proteomes" id="UP000694257">
    <property type="component" value="Chromosome"/>
</dbReference>
<proteinExistence type="predicted"/>
<dbReference type="InterPro" id="IPR019405">
    <property type="entry name" value="Lactonase_7-beta_prop"/>
</dbReference>
<dbReference type="PANTHER" id="PTHR30344:SF1">
    <property type="entry name" value="6-PHOSPHOGLUCONOLACTONASE"/>
    <property type="match status" value="1"/>
</dbReference>
<sequence>MSSPAPASAAGATEADKVYVANSGRDFDGEVGPHNIAIFTVRADGGLTPFGDPVPTGMGARSLEFSPNGRFAYLAAIEENAVYSYAVDRAGGLTGFSPVRTGGRSPFGLAVAPDGRSLYTANIGSGTVATFRVRESGVPVLAGTTATEQPNPRNVLVSRDGQFLFVSHGLPNSAGPDALVLFPILPGGTLDRPRPSVAIGGGGTGMARTPDGRFLYIACSGTNDVYAFHVGRNGALNPVPGQPFPAPRTPEGVTVTPDGTRLYVTSVASQPEPNPTEAGVWTFAISDDGALDPLGPRIGPGLGPGVVAAADGERLYTGNFFGNTVSAFTIATGPPEEIADSPYSSRGTAPGFDAVAIRPRTTRE</sequence>
<protein>
    <submittedName>
        <fullName evidence="1">Lactonase family protein</fullName>
    </submittedName>
</protein>
<evidence type="ECO:0000313" key="2">
    <source>
        <dbReference type="Proteomes" id="UP000694257"/>
    </source>
</evidence>